<feature type="region of interest" description="Disordered" evidence="1">
    <location>
        <begin position="847"/>
        <end position="879"/>
    </location>
</feature>
<feature type="compositionally biased region" description="Basic and acidic residues" evidence="1">
    <location>
        <begin position="2776"/>
        <end position="2785"/>
    </location>
</feature>
<dbReference type="Pfam" id="PF25036">
    <property type="entry name" value="VPS13_VAB"/>
    <property type="match status" value="1"/>
</dbReference>
<dbReference type="InterPro" id="IPR026847">
    <property type="entry name" value="VPS13"/>
</dbReference>
<feature type="compositionally biased region" description="Acidic residues" evidence="1">
    <location>
        <begin position="594"/>
        <end position="610"/>
    </location>
</feature>
<evidence type="ECO:0000259" key="2">
    <source>
        <dbReference type="PROSITE" id="PS50030"/>
    </source>
</evidence>
<feature type="compositionally biased region" description="Basic and acidic residues" evidence="1">
    <location>
        <begin position="1083"/>
        <end position="1094"/>
    </location>
</feature>
<feature type="region of interest" description="Disordered" evidence="1">
    <location>
        <begin position="2756"/>
        <end position="2785"/>
    </location>
</feature>
<dbReference type="EMBL" id="JAIZAY010000021">
    <property type="protein sequence ID" value="KAJ8021505.1"/>
    <property type="molecule type" value="Genomic_DNA"/>
</dbReference>
<dbReference type="PROSITE" id="PS50231">
    <property type="entry name" value="RICIN_B_LECTIN"/>
    <property type="match status" value="1"/>
</dbReference>
<dbReference type="CDD" id="cd23453">
    <property type="entry name" value="beta-trefoil_Ricin_VPS13D"/>
    <property type="match status" value="1"/>
</dbReference>
<dbReference type="PANTHER" id="PTHR16166">
    <property type="entry name" value="VACUOLAR PROTEIN SORTING-ASSOCIATED PROTEIN VPS13"/>
    <property type="match status" value="1"/>
</dbReference>
<dbReference type="InterPro" id="IPR041969">
    <property type="entry name" value="VP13D_UBA"/>
</dbReference>
<dbReference type="OrthoDB" id="272810at2759"/>
<dbReference type="GO" id="GO:0045053">
    <property type="term" value="P:protein retention in Golgi apparatus"/>
    <property type="evidence" value="ECO:0007669"/>
    <property type="project" value="TreeGrafter"/>
</dbReference>
<dbReference type="InterPro" id="IPR056747">
    <property type="entry name" value="VPS13-like_M"/>
</dbReference>
<dbReference type="InterPro" id="IPR015940">
    <property type="entry name" value="UBA"/>
</dbReference>
<feature type="compositionally biased region" description="Low complexity" evidence="1">
    <location>
        <begin position="1461"/>
        <end position="1478"/>
    </location>
</feature>
<feature type="compositionally biased region" description="Polar residues" evidence="1">
    <location>
        <begin position="694"/>
        <end position="707"/>
    </location>
</feature>
<sequence length="3357" mass="374820">MLPTSLSTKVGTSEPLKGASVCVENFDTEALITANLTLISPNSPTKVEDTALAVVAVHFNNLDVIANQETIVELLSFIKRVFPDHVKKSSSMSEQTLENQTSELNNSEVLKEASTKMDIVADFHRLNVVLMRRLKENKVFFGQKVATITVSDAHVQGSTGDSTEIQGYLGGLQLLDLTPEGTKYQKVFSLGLDSDEGEETALASRPRSQKKLDLYQIALQTTKSGIRQSFEDDSKAAHFHWTKSTNLSEGDQSAIEFQIPDEDQNQSYMKNKNLLDVRLASLLYTHIPRFLHDLTKCVDEFQSSMSELAGSLQKAASAVAKDFIRQETRSDLTLSTSEMMSVTPGKGQDIPRDFVDTGSHGRSRVSLHEEESDWQFDIFMQSPVILVPRSPTSSELLVGRLGNIQVEKKYHLREFSDSWKISSTPLKSDIGPQRKFLVTISNMNLFSFNLGDLNISSQSLGQTQDSYGQSAQMLGGYFGTEIVHDTSIEIVLNRGVQDLNTESNISMDPLGDIKVHSEPLISGRVLHPLRVVLSKHIYEQVLETVDNMTYKPPQEKGESKVSSPESKSSISEEGEEETEKLLSLKDLDSSLNVQEEEENDPQGGEEDETDTSTSLSAKFDLPQLEIELRGDLSDGEQGLVNVSFENFHVDFEKPTSFTTTIILSLQSLKIEDLLKNKQRVPHKYIVVSHDGNGDPSSPSVPTKMVHSTSCPSMADFKELSQFKPSSLPSDLNQPNPPQYQLPPTFRPFVKGHQKNLIGYPSPPPPSLDISMEDIEMKENDQQHPLYPEALVYIRARLVDQSCPDFEEKYNKVHRSVDVDFNALDIIINQQTWLLLLDFLGIGTGVPRQSKSQETLSEPQSDANIITTGGAEESGDDEEKTTEMRIQMVSLSLILNKPDYELAKASVSEVEAQVKLSEGNMDVSGKLGKLSLLDLTPHGKLYRDRFLTKGEEAVSFHFFKYGTPDRDLVREFDVEVELRMSSVHYIHTARFQNEVVAFFQQFHTLLEKLGQMRVATAGREVEEGPMNASRISLDVQAGSPVILTPVSSRSKELLVINLGNLTLSNSFQFMGTKGTISKIGSKVSPREEKGSKCPEVDQSDFGKNITFPSPQQGLAGPLSEEAPASAHAVGRGNLSLKNLKGVKVTQPQEGQKTKFDSKVARQISLRSQDDPLDHVCLLDCIYIDLIDMDLFSSQRISHEDFDPRDTTALIFPSFVVARKGFKLLQQTCQLKLQVERNLDSAISRAVPDMSIAGKLSSVHCCLDVPQYQLIRGMLEHNLGEPLEEFQPIPKPEHPATQTVLSGQAWTRICLNIDLANVTLELKDILKEDEGPLIPDVVPQKHQRSIAQFNFNESKFSFETFSNDSITIDLVSHAIRAHDTRWKGVGQEKGKQGNVFEEVFTPTKHHSRNPNPLQLELHYRSDATSQKGTVLLNNMRVMCVMDLALAIKDFLLDYDSQIYKSETTSSKNSDASHSKSTSSTVGPESSKKNVPVSVGTGIVTKRVTSEADEKILELKVNITETEFVIMDDTSSSDCGAVILKFTCAVLVYTPNTKENPFYCNLQGLETFSCFMGNEQETALSIIDPATINFQLKGSPSQRNQSKIKGGGLTDVMDSHAILEVHVESVNVRVSYHDAQLFLAIMNSLPEQLKQSSMATIEKEVQSAIQRISPEDKHKQKQLSRLMELGFKLEDCQRALKESNYQMDQAGSWLILNAQPVSQEALRPTKLQSDEKPLELAGIEVQAASFSICLIDDCGDSDVPLIELSLQNLDFFQRFLPSIQGHASGTLSGDYYNRGISGWEPFVEPWKCKVEWLLQDERKVRPGKAFIEMQVDDRLDVNITRELVDLYTNTKNSWTEDYYSRSSDSVTKRRSPFVPFALKNLTGCRLWFATLTTAPNRVVTSPEEKSRSQGPFGSWEEVMPNAVCPFSFEDRGKHRHRHTHELLAHQLVVRVEGWEQLAPVSVDKVGTYFREVRPQRSQIDVMYQETSPARIVFVVTLEGSARKLITVHSALTVVSRLSVPVELHLVNPESTANKVTLALLEPNGSVPIPLQLTNWRIYMRPHNWGADYCREAIKWTSVTFPGTFQTLLMECKFGENFKFCAYIKHEQFPVSNRVTVQPGHTITLVPPLVLTNLLPVDLKFDYHGSMGEIKPGKDQPLYQVDLNHVIELSFSFENFPKCVSKLSIPAKFQQDSYAKITMVDNHPNKRAIELMARIECRAGKCLKVYICAFFWLINMSGLPLIFKQDGVENEASGQYEEHEVARSMAPLMFSYTDSESPQAVCMRLGKGMMEPGANPAWCQRISLEGGAGVRALRVMLPNNRPCKVYHVGIDIRPGRGRYRDTTMVTFVPRFQLENRSRHNLAFAQKHFVRDKGTALPKEHLLVIKESSVIFHWPRDDLDKLLCVKHADSPDCCWSGGICINKTGSVDINMRGPNNECRIMHVEIRLQGATYFVLFSDADSLPPPYRIDNLSEVNVTFWQSKVDDRRLKTLVRPLSSVPYAFDEPILPSLLTCEVQGGSHATYNLNKLEVGDSLYYENFIYIAMSQTFESAADSQTNLKSTFFGGQIWHGSNLVLDVPHPASPVVLRKKEPGKRSQLWRMTSAGRLQNEAFTPPRDPHSPSRQNRECLVLDIASSGAVYKGTSTLVLKSPDDSRRSTQTWKFETDGTLRCCFASFAVQPKYKLLGLKEGAEMVLGHAPTVHEQSPDTLPPEMAIERQKNLPGSGSLRCRVLTDGPTRVLQIMDFMTQRVLKRAPPIPGSLGEDFEVYESDSNSKDANVSPPKEDVIEGRSPKRSKSLEVVLCLKQGVGISIISHQMEELIYASFQGIDIHFNQNEKETDLKASIQDMQIDNQMHQTSRPVVLYMLDDESNKTPALSLNVTKQHSSVQTLELFKRFMLTCRGMSLNLEELLLMKLLEFAGFAQSDSAIEKMNESYYDNLRKLVTAESQDKRYYFEVLKIQSLSFRLSVLKSSNLPKHLQALKRKLSLYLVQFEDAPVSLDAFTILHPFETREFLLDAVKKHYNEELRSQAIKILGAIDFLGNPIGLLQDIRDGLKELVLEKNVAGLVKNVTHGVSNSAAKFTGSISDGVGSITLDEYHQEVRNTLKKDHDGSSRGHLSAGFKGFAFGVVGGLTSMLTQTYHGAAEEGVGGAVKGFGRGVIGTVTKPAAGVLDLASGTLNALKSTTDNENRMRNRQRPPRCGVKAGAGLSHYSSHDAKGSNYVLKLESASPGERYYALETVRHSNGDGLLALITNKGSHFLPLRNPERPVLQVKHEELIHARHGMSDGKYIIELTKMGNESGISSASAPNRDRPKVVCDNEKIARKVSQQINYAKSCFEELKQEVVSSTSDIDLTLVLDETSER</sequence>
<feature type="region of interest" description="Disordered" evidence="1">
    <location>
        <begin position="687"/>
        <end position="707"/>
    </location>
</feature>
<accession>A0A9Q0YFI2</accession>
<name>A0A9Q0YFI2_HOLLE</name>
<dbReference type="GO" id="GO:0006623">
    <property type="term" value="P:protein targeting to vacuole"/>
    <property type="evidence" value="ECO:0007669"/>
    <property type="project" value="TreeGrafter"/>
</dbReference>
<dbReference type="Pfam" id="PF25033">
    <property type="entry name" value="VPS13_M"/>
    <property type="match status" value="1"/>
</dbReference>
<comment type="caution">
    <text evidence="3">The sequence shown here is derived from an EMBL/GenBank/DDBJ whole genome shotgun (WGS) entry which is preliminary data.</text>
</comment>
<dbReference type="PANTHER" id="PTHR16166:SF141">
    <property type="entry name" value="INTERMEMBRANE LIPID TRANSFER PROTEIN VPS13D"/>
    <property type="match status" value="1"/>
</dbReference>
<feature type="region of interest" description="Disordered" evidence="1">
    <location>
        <begin position="549"/>
        <end position="619"/>
    </location>
</feature>
<gene>
    <name evidence="3" type="ORF">HOLleu_38737</name>
</gene>
<dbReference type="SMART" id="SM00165">
    <property type="entry name" value="UBA"/>
    <property type="match status" value="1"/>
</dbReference>
<dbReference type="Gene3D" id="1.10.8.10">
    <property type="entry name" value="DNA helicase RuvA subunit, C-terminal domain"/>
    <property type="match status" value="1"/>
</dbReference>
<dbReference type="SUPFAM" id="SSF46934">
    <property type="entry name" value="UBA-like"/>
    <property type="match status" value="1"/>
</dbReference>
<dbReference type="CDD" id="cd14306">
    <property type="entry name" value="UBA_VP13D"/>
    <property type="match status" value="1"/>
</dbReference>
<dbReference type="Proteomes" id="UP001152320">
    <property type="component" value="Chromosome 21"/>
</dbReference>
<evidence type="ECO:0000313" key="3">
    <source>
        <dbReference type="EMBL" id="KAJ8021505.1"/>
    </source>
</evidence>
<dbReference type="InterPro" id="IPR009543">
    <property type="entry name" value="VPS13_VAB"/>
</dbReference>
<evidence type="ECO:0000313" key="4">
    <source>
        <dbReference type="Proteomes" id="UP001152320"/>
    </source>
</evidence>
<reference evidence="3" key="1">
    <citation type="submission" date="2021-10" db="EMBL/GenBank/DDBJ databases">
        <title>Tropical sea cucumber genome reveals ecological adaptation and Cuvierian tubules defense mechanism.</title>
        <authorList>
            <person name="Chen T."/>
        </authorList>
    </citation>
    <scope>NUCLEOTIDE SEQUENCE</scope>
    <source>
        <strain evidence="3">Nanhai2018</strain>
        <tissue evidence="3">Muscle</tissue>
    </source>
</reference>
<feature type="compositionally biased region" description="Low complexity" evidence="1">
    <location>
        <begin position="560"/>
        <end position="571"/>
    </location>
</feature>
<feature type="region of interest" description="Disordered" evidence="1">
    <location>
        <begin position="1079"/>
        <end position="1102"/>
    </location>
</feature>
<dbReference type="InterPro" id="IPR009060">
    <property type="entry name" value="UBA-like_sf"/>
</dbReference>
<organism evidence="3 4">
    <name type="scientific">Holothuria leucospilota</name>
    <name type="common">Black long sea cucumber</name>
    <name type="synonym">Mertensiothuria leucospilota</name>
    <dbReference type="NCBI Taxonomy" id="206669"/>
    <lineage>
        <taxon>Eukaryota</taxon>
        <taxon>Metazoa</taxon>
        <taxon>Echinodermata</taxon>
        <taxon>Eleutherozoa</taxon>
        <taxon>Echinozoa</taxon>
        <taxon>Holothuroidea</taxon>
        <taxon>Aspidochirotacea</taxon>
        <taxon>Aspidochirotida</taxon>
        <taxon>Holothuriidae</taxon>
        <taxon>Holothuria</taxon>
    </lineage>
</organism>
<keyword evidence="4" id="KW-1185">Reference proteome</keyword>
<dbReference type="SUPFAM" id="SSF50370">
    <property type="entry name" value="Ricin B-like lectins"/>
    <property type="match status" value="1"/>
</dbReference>
<feature type="compositionally biased region" description="Basic and acidic residues" evidence="1">
    <location>
        <begin position="579"/>
        <end position="588"/>
    </location>
</feature>
<proteinExistence type="predicted"/>
<feature type="region of interest" description="Disordered" evidence="1">
    <location>
        <begin position="1461"/>
        <end position="1488"/>
    </location>
</feature>
<feature type="domain" description="UBA" evidence="2">
    <location>
        <begin position="1667"/>
        <end position="1710"/>
    </location>
</feature>
<dbReference type="PROSITE" id="PS50030">
    <property type="entry name" value="UBA"/>
    <property type="match status" value="1"/>
</dbReference>
<feature type="compositionally biased region" description="Polar residues" evidence="1">
    <location>
        <begin position="847"/>
        <end position="866"/>
    </location>
</feature>
<dbReference type="GO" id="GO:0007005">
    <property type="term" value="P:mitochondrion organization"/>
    <property type="evidence" value="ECO:0007669"/>
    <property type="project" value="TreeGrafter"/>
</dbReference>
<evidence type="ECO:0000256" key="1">
    <source>
        <dbReference type="SAM" id="MobiDB-lite"/>
    </source>
</evidence>
<dbReference type="InterPro" id="IPR035992">
    <property type="entry name" value="Ricin_B-like_lectins"/>
</dbReference>
<protein>
    <submittedName>
        <fullName evidence="3">Vacuolar protein sorting-associated protein 13D</fullName>
    </submittedName>
</protein>